<dbReference type="OrthoDB" id="277105at2"/>
<dbReference type="InterPro" id="IPR050245">
    <property type="entry name" value="PrsA_foldase"/>
</dbReference>
<proteinExistence type="predicted"/>
<evidence type="ECO:0000256" key="1">
    <source>
        <dbReference type="ARBA" id="ARBA00000971"/>
    </source>
</evidence>
<feature type="signal peptide" evidence="8">
    <location>
        <begin position="1"/>
        <end position="24"/>
    </location>
</feature>
<evidence type="ECO:0000313" key="10">
    <source>
        <dbReference type="EMBL" id="QDU83872.1"/>
    </source>
</evidence>
<evidence type="ECO:0000256" key="7">
    <source>
        <dbReference type="SAM" id="MobiDB-lite"/>
    </source>
</evidence>
<keyword evidence="11" id="KW-1185">Reference proteome</keyword>
<evidence type="ECO:0000256" key="6">
    <source>
        <dbReference type="PROSITE-ProRule" id="PRU00278"/>
    </source>
</evidence>
<gene>
    <name evidence="10" type="ORF">Pla163_09730</name>
</gene>
<organism evidence="10 11">
    <name type="scientific">Rohdeia mirabilis</name>
    <dbReference type="NCBI Taxonomy" id="2528008"/>
    <lineage>
        <taxon>Bacteria</taxon>
        <taxon>Pseudomonadati</taxon>
        <taxon>Planctomycetota</taxon>
        <taxon>Planctomycetia</taxon>
        <taxon>Planctomycetia incertae sedis</taxon>
        <taxon>Rohdeia</taxon>
    </lineage>
</organism>
<keyword evidence="3 8" id="KW-0732">Signal</keyword>
<dbReference type="PROSITE" id="PS50198">
    <property type="entry name" value="PPIC_PPIASE_2"/>
    <property type="match status" value="1"/>
</dbReference>
<accession>A0A518CXC1</accession>
<feature type="domain" description="PpiC" evidence="9">
    <location>
        <begin position="345"/>
        <end position="455"/>
    </location>
</feature>
<evidence type="ECO:0000259" key="9">
    <source>
        <dbReference type="PROSITE" id="PS50198"/>
    </source>
</evidence>
<dbReference type="Gene3D" id="3.10.50.40">
    <property type="match status" value="1"/>
</dbReference>
<dbReference type="Proteomes" id="UP000319342">
    <property type="component" value="Chromosome"/>
</dbReference>
<dbReference type="SUPFAM" id="SSF54534">
    <property type="entry name" value="FKBP-like"/>
    <property type="match status" value="1"/>
</dbReference>
<keyword evidence="5 6" id="KW-0413">Isomerase</keyword>
<evidence type="ECO:0000256" key="3">
    <source>
        <dbReference type="ARBA" id="ARBA00022729"/>
    </source>
</evidence>
<evidence type="ECO:0000256" key="8">
    <source>
        <dbReference type="SAM" id="SignalP"/>
    </source>
</evidence>
<dbReference type="PANTHER" id="PTHR47245">
    <property type="entry name" value="PEPTIDYLPROLYL ISOMERASE"/>
    <property type="match status" value="1"/>
</dbReference>
<evidence type="ECO:0000256" key="5">
    <source>
        <dbReference type="ARBA" id="ARBA00023235"/>
    </source>
</evidence>
<evidence type="ECO:0000256" key="2">
    <source>
        <dbReference type="ARBA" id="ARBA00013194"/>
    </source>
</evidence>
<comment type="catalytic activity">
    <reaction evidence="1">
        <text>[protein]-peptidylproline (omega=180) = [protein]-peptidylproline (omega=0)</text>
        <dbReference type="Rhea" id="RHEA:16237"/>
        <dbReference type="Rhea" id="RHEA-COMP:10747"/>
        <dbReference type="Rhea" id="RHEA-COMP:10748"/>
        <dbReference type="ChEBI" id="CHEBI:83833"/>
        <dbReference type="ChEBI" id="CHEBI:83834"/>
        <dbReference type="EC" id="5.2.1.8"/>
    </reaction>
</comment>
<dbReference type="GO" id="GO:0003755">
    <property type="term" value="F:peptidyl-prolyl cis-trans isomerase activity"/>
    <property type="evidence" value="ECO:0007669"/>
    <property type="project" value="UniProtKB-KW"/>
</dbReference>
<dbReference type="EMBL" id="CP036290">
    <property type="protein sequence ID" value="QDU83872.1"/>
    <property type="molecule type" value="Genomic_DNA"/>
</dbReference>
<reference evidence="10 11" key="1">
    <citation type="submission" date="2019-02" db="EMBL/GenBank/DDBJ databases">
        <title>Deep-cultivation of Planctomycetes and their phenomic and genomic characterization uncovers novel biology.</title>
        <authorList>
            <person name="Wiegand S."/>
            <person name="Jogler M."/>
            <person name="Boedeker C."/>
            <person name="Pinto D."/>
            <person name="Vollmers J."/>
            <person name="Rivas-Marin E."/>
            <person name="Kohn T."/>
            <person name="Peeters S.H."/>
            <person name="Heuer A."/>
            <person name="Rast P."/>
            <person name="Oberbeckmann S."/>
            <person name="Bunk B."/>
            <person name="Jeske O."/>
            <person name="Meyerdierks A."/>
            <person name="Storesund J.E."/>
            <person name="Kallscheuer N."/>
            <person name="Luecker S."/>
            <person name="Lage O.M."/>
            <person name="Pohl T."/>
            <person name="Merkel B.J."/>
            <person name="Hornburger P."/>
            <person name="Mueller R.-W."/>
            <person name="Bruemmer F."/>
            <person name="Labrenz M."/>
            <person name="Spormann A.M."/>
            <person name="Op den Camp H."/>
            <person name="Overmann J."/>
            <person name="Amann R."/>
            <person name="Jetten M.S.M."/>
            <person name="Mascher T."/>
            <person name="Medema M.H."/>
            <person name="Devos D.P."/>
            <person name="Kaster A.-K."/>
            <person name="Ovreas L."/>
            <person name="Rohde M."/>
            <person name="Galperin M.Y."/>
            <person name="Jogler C."/>
        </authorList>
    </citation>
    <scope>NUCLEOTIDE SEQUENCE [LARGE SCALE GENOMIC DNA]</scope>
    <source>
        <strain evidence="10 11">Pla163</strain>
    </source>
</reference>
<protein>
    <recommendedName>
        <fullName evidence="2">peptidylprolyl isomerase</fullName>
        <ecNumber evidence="2">5.2.1.8</ecNumber>
    </recommendedName>
</protein>
<evidence type="ECO:0000256" key="4">
    <source>
        <dbReference type="ARBA" id="ARBA00023110"/>
    </source>
</evidence>
<feature type="chain" id="PRO_5021886142" description="peptidylprolyl isomerase" evidence="8">
    <location>
        <begin position="25"/>
        <end position="509"/>
    </location>
</feature>
<dbReference type="EC" id="5.2.1.8" evidence="2"/>
<dbReference type="PANTHER" id="PTHR47245:SF1">
    <property type="entry name" value="FOLDASE PROTEIN PRSA"/>
    <property type="match status" value="1"/>
</dbReference>
<sequence length="509" mass="55802" precursor="true">MIHTTRTVAASACFALFAATPSLAASAVTATPVRAVQDGAQQPAAEAAPAVEAAAPRRDRVESGEVAAQMGDHVVTWAELDEVLLARHALGPIANEALQFLAQSALIGHLGSAAGIEITDAAVEARFEELDRRTLESGVEDGLDGHLRRSNVKRADFLRALENQLMLAELTRRALGLPKDRSVPDHDQQIWLDQQLAQRPLERIARPWTDGVVARLGEVEIRADELAVRLRDSLGRDRVRDALFQIMLAARVEAECAELPRSAVDAAIGLEIQRRREETASNPAYQGVSFDSLLKAQGIDPEQYHHDPAVRIAALSNLVIDVRYPADVLEATYRADKQWYDDRFGESVRAYVIFAIAAEKPDGIVRFTRETARERLTELRATLDSEPSFAATAGQLHQDTTNGIAATDLGRVHRADTRLDTEICDAVYALREKGVTGVSEPVDMSTGVALFYLGEHRPTPDFAGMRDDVHTELRRRFLVDLVPANRLVTYLDPKPLITEASADNAARGR</sequence>
<dbReference type="AlphaFoldDB" id="A0A518CXC1"/>
<feature type="compositionally biased region" description="Low complexity" evidence="7">
    <location>
        <begin position="40"/>
        <end position="54"/>
    </location>
</feature>
<feature type="region of interest" description="Disordered" evidence="7">
    <location>
        <begin position="40"/>
        <end position="59"/>
    </location>
</feature>
<evidence type="ECO:0000313" key="11">
    <source>
        <dbReference type="Proteomes" id="UP000319342"/>
    </source>
</evidence>
<name>A0A518CXC1_9BACT</name>
<dbReference type="InterPro" id="IPR046357">
    <property type="entry name" value="PPIase_dom_sf"/>
</dbReference>
<dbReference type="InterPro" id="IPR000297">
    <property type="entry name" value="PPIase_PpiC"/>
</dbReference>
<dbReference type="RefSeq" id="WP_145184363.1">
    <property type="nucleotide sequence ID" value="NZ_CP036290.1"/>
</dbReference>
<keyword evidence="4 6" id="KW-0697">Rotamase</keyword>